<accession>A0A3A8AV93</accession>
<dbReference type="RefSeq" id="WP_121163114.1">
    <property type="nucleotide sequence ID" value="NZ_RAPE01000001.1"/>
</dbReference>
<protein>
    <submittedName>
        <fullName evidence="2">Protein NnrT</fullName>
    </submittedName>
</protein>
<name>A0A3A8AV93_9RHOB</name>
<dbReference type="EMBL" id="RAPE01000001">
    <property type="protein sequence ID" value="RKF16168.1"/>
    <property type="molecule type" value="Genomic_DNA"/>
</dbReference>
<sequence length="58" mass="6352">MLRILTLIFTLIGGPLAAEAYQRPIPQSQSATAEFWFALASIALIVALIAVQRLVARR</sequence>
<reference evidence="2 3" key="1">
    <citation type="submission" date="2018-09" db="EMBL/GenBank/DDBJ databases">
        <title>Roseovarius spongiae sp. nov., isolated from a marine sponge.</title>
        <authorList>
            <person name="Zhuang L."/>
            <person name="Luo L."/>
        </authorList>
    </citation>
    <scope>NUCLEOTIDE SEQUENCE [LARGE SCALE GENOMIC DNA]</scope>
    <source>
        <strain evidence="2 3">HN-E21</strain>
    </source>
</reference>
<dbReference type="Proteomes" id="UP000281128">
    <property type="component" value="Unassembled WGS sequence"/>
</dbReference>
<keyword evidence="1" id="KW-1133">Transmembrane helix</keyword>
<comment type="caution">
    <text evidence="2">The sequence shown here is derived from an EMBL/GenBank/DDBJ whole genome shotgun (WGS) entry which is preliminary data.</text>
</comment>
<evidence type="ECO:0000313" key="2">
    <source>
        <dbReference type="EMBL" id="RKF16168.1"/>
    </source>
</evidence>
<dbReference type="AlphaFoldDB" id="A0A3A8AV93"/>
<keyword evidence="1" id="KW-0472">Membrane</keyword>
<proteinExistence type="predicted"/>
<feature type="transmembrane region" description="Helical" evidence="1">
    <location>
        <begin position="36"/>
        <end position="56"/>
    </location>
</feature>
<gene>
    <name evidence="2" type="ORF">D6850_00960</name>
</gene>
<keyword evidence="1" id="KW-0812">Transmembrane</keyword>
<evidence type="ECO:0000313" key="3">
    <source>
        <dbReference type="Proteomes" id="UP000281128"/>
    </source>
</evidence>
<evidence type="ECO:0000256" key="1">
    <source>
        <dbReference type="SAM" id="Phobius"/>
    </source>
</evidence>
<keyword evidence="3" id="KW-1185">Reference proteome</keyword>
<dbReference type="OrthoDB" id="7876754at2"/>
<organism evidence="2 3">
    <name type="scientific">Roseovarius spongiae</name>
    <dbReference type="NCBI Taxonomy" id="2320272"/>
    <lineage>
        <taxon>Bacteria</taxon>
        <taxon>Pseudomonadati</taxon>
        <taxon>Pseudomonadota</taxon>
        <taxon>Alphaproteobacteria</taxon>
        <taxon>Rhodobacterales</taxon>
        <taxon>Roseobacteraceae</taxon>
        <taxon>Roseovarius</taxon>
    </lineage>
</organism>